<sequence>MEKGKIRKRGWEINYELINLKYFNDISTRIHNKSFKKLNENFNKCEISKNYIDNVAEVLKIQRNNSNLLKIRKGTHEIAEKDIRLIRQILERIYPKIFKKIEQKSFLYYQYRITKSSRLICSIDTKKKVIYPIIFDLHHLLISVSNSRDIGKQREAKVKKSYEWDFITDSNHIINKIENMIDS</sequence>
<keyword evidence="2" id="KW-1185">Reference proteome</keyword>
<dbReference type="EMBL" id="CWGI01000001">
    <property type="protein sequence ID" value="CRX37235.1"/>
    <property type="molecule type" value="Genomic_DNA"/>
</dbReference>
<accession>A0A0G7ZM30</accession>
<reference evidence="2" key="1">
    <citation type="submission" date="2015-05" db="EMBL/GenBank/DDBJ databases">
        <authorList>
            <person name="Collingro A."/>
        </authorList>
    </citation>
    <scope>NUCLEOTIDE SEQUENCE [LARGE SCALE GENOMIC DNA]</scope>
    <source>
        <strain evidence="2">Ps</strain>
    </source>
</reference>
<proteinExistence type="predicted"/>
<gene>
    <name evidence="1" type="ORF">HEPPS_04650</name>
</gene>
<name>A0A0G7ZM30_9MOLU</name>
<dbReference type="AlphaFoldDB" id="A0A0G7ZM30"/>
<protein>
    <submittedName>
        <fullName evidence="1">Uncharacterized protein</fullName>
    </submittedName>
</protein>
<evidence type="ECO:0000313" key="1">
    <source>
        <dbReference type="EMBL" id="CRX37235.1"/>
    </source>
</evidence>
<organism evidence="1 2">
    <name type="scientific">Candidatus Hepatoplasma crinochetorum</name>
    <dbReference type="NCBI Taxonomy" id="295596"/>
    <lineage>
        <taxon>Bacteria</taxon>
        <taxon>Bacillati</taxon>
        <taxon>Mycoplasmatota</taxon>
        <taxon>Mollicutes</taxon>
        <taxon>Candidatus Hepatoplasmataceae</taxon>
        <taxon>Candidatus Hepatoplasma</taxon>
    </lineage>
</organism>
<evidence type="ECO:0000313" key="2">
    <source>
        <dbReference type="Proteomes" id="UP000242141"/>
    </source>
</evidence>
<dbReference type="Proteomes" id="UP000242141">
    <property type="component" value="Unassembled WGS sequence"/>
</dbReference>